<keyword evidence="1" id="KW-0812">Transmembrane</keyword>
<keyword evidence="1" id="KW-1133">Transmembrane helix</keyword>
<name>C3YDI8_BRAFL</name>
<proteinExistence type="predicted"/>
<accession>C3YDI8</accession>
<organism>
    <name type="scientific">Branchiostoma floridae</name>
    <name type="common">Florida lancelet</name>
    <name type="synonym">Amphioxus</name>
    <dbReference type="NCBI Taxonomy" id="7739"/>
    <lineage>
        <taxon>Eukaryota</taxon>
        <taxon>Metazoa</taxon>
        <taxon>Chordata</taxon>
        <taxon>Cephalochordata</taxon>
        <taxon>Leptocardii</taxon>
        <taxon>Amphioxiformes</taxon>
        <taxon>Branchiostomatidae</taxon>
        <taxon>Branchiostoma</taxon>
    </lineage>
</organism>
<sequence>MERNSLLRDLSKRPFLFRCNTPPELVDVELFRLDISMCPDPKQGSQLDTCALDSCPAGGHPDVITSSLLPPTTSKFEEEEPKQTETFTNTNDVSDVMNATLVAARTSGQMKASSEMLAPLEKSTHWVFLTKMPQTPPRNPTKPPSQPDSPVSGWLLTVLVVALILVICGVAMVVFCLIARTTNQPGKTVQLDTALRTPFSDLKRNAVPKSDPDTSVYESIPHEVEGPYAESFSFEVPQYELTKISHG</sequence>
<evidence type="ECO:0000256" key="1">
    <source>
        <dbReference type="SAM" id="Phobius"/>
    </source>
</evidence>
<feature type="transmembrane region" description="Helical" evidence="1">
    <location>
        <begin position="154"/>
        <end position="178"/>
    </location>
</feature>
<reference evidence="2" key="1">
    <citation type="journal article" date="2008" name="Nature">
        <title>The amphioxus genome and the evolution of the chordate karyotype.</title>
        <authorList>
            <consortium name="US DOE Joint Genome Institute (JGI-PGF)"/>
            <person name="Putnam N.H."/>
            <person name="Butts T."/>
            <person name="Ferrier D.E.K."/>
            <person name="Furlong R.F."/>
            <person name="Hellsten U."/>
            <person name="Kawashima T."/>
            <person name="Robinson-Rechavi M."/>
            <person name="Shoguchi E."/>
            <person name="Terry A."/>
            <person name="Yu J.-K."/>
            <person name="Benito-Gutierrez E.L."/>
            <person name="Dubchak I."/>
            <person name="Garcia-Fernandez J."/>
            <person name="Gibson-Brown J.J."/>
            <person name="Grigoriev I.V."/>
            <person name="Horton A.C."/>
            <person name="de Jong P.J."/>
            <person name="Jurka J."/>
            <person name="Kapitonov V.V."/>
            <person name="Kohara Y."/>
            <person name="Kuroki Y."/>
            <person name="Lindquist E."/>
            <person name="Lucas S."/>
            <person name="Osoegawa K."/>
            <person name="Pennacchio L.A."/>
            <person name="Salamov A.A."/>
            <person name="Satou Y."/>
            <person name="Sauka-Spengler T."/>
            <person name="Schmutz J."/>
            <person name="Shin-I T."/>
            <person name="Toyoda A."/>
            <person name="Bronner-Fraser M."/>
            <person name="Fujiyama A."/>
            <person name="Holland L.Z."/>
            <person name="Holland P.W.H."/>
            <person name="Satoh N."/>
            <person name="Rokhsar D.S."/>
        </authorList>
    </citation>
    <scope>NUCLEOTIDE SEQUENCE [LARGE SCALE GENOMIC DNA]</scope>
    <source>
        <strain evidence="2">S238N-H82</strain>
        <tissue evidence="2">Testes</tissue>
    </source>
</reference>
<dbReference type="EMBL" id="GG666503">
    <property type="protein sequence ID" value="EEN61799.1"/>
    <property type="molecule type" value="Genomic_DNA"/>
</dbReference>
<gene>
    <name evidence="2" type="ORF">BRAFLDRAFT_78060</name>
</gene>
<protein>
    <submittedName>
        <fullName evidence="2">Uncharacterized protein</fullName>
    </submittedName>
</protein>
<dbReference type="AlphaFoldDB" id="C3YDI8"/>
<keyword evidence="1" id="KW-0472">Membrane</keyword>
<evidence type="ECO:0000313" key="2">
    <source>
        <dbReference type="EMBL" id="EEN61799.1"/>
    </source>
</evidence>
<dbReference type="InParanoid" id="C3YDI8"/>